<reference evidence="2 3" key="1">
    <citation type="submission" date="2015-09" db="EMBL/GenBank/DDBJ databases">
        <title>Draft genome of the parasitic nematode Teladorsagia circumcincta isolate WARC Sus (inbred).</title>
        <authorList>
            <person name="Mitreva M."/>
        </authorList>
    </citation>
    <scope>NUCLEOTIDE SEQUENCE [LARGE SCALE GENOMIC DNA]</scope>
    <source>
        <strain evidence="2 3">S</strain>
    </source>
</reference>
<organism evidence="2 3">
    <name type="scientific">Teladorsagia circumcincta</name>
    <name type="common">Brown stomach worm</name>
    <name type="synonym">Ostertagia circumcincta</name>
    <dbReference type="NCBI Taxonomy" id="45464"/>
    <lineage>
        <taxon>Eukaryota</taxon>
        <taxon>Metazoa</taxon>
        <taxon>Ecdysozoa</taxon>
        <taxon>Nematoda</taxon>
        <taxon>Chromadorea</taxon>
        <taxon>Rhabditida</taxon>
        <taxon>Rhabditina</taxon>
        <taxon>Rhabditomorpha</taxon>
        <taxon>Strongyloidea</taxon>
        <taxon>Trichostrongylidae</taxon>
        <taxon>Teladorsagia</taxon>
    </lineage>
</organism>
<name>A0A2G9THZ0_TELCI</name>
<proteinExistence type="predicted"/>
<evidence type="ECO:0000256" key="1">
    <source>
        <dbReference type="ARBA" id="ARBA00023054"/>
    </source>
</evidence>
<feature type="non-terminal residue" evidence="2">
    <location>
        <position position="1"/>
    </location>
</feature>
<evidence type="ECO:0000313" key="2">
    <source>
        <dbReference type="EMBL" id="PIO57577.1"/>
    </source>
</evidence>
<dbReference type="GO" id="GO:0003697">
    <property type="term" value="F:single-stranded DNA binding"/>
    <property type="evidence" value="ECO:0007669"/>
    <property type="project" value="TreeGrafter"/>
</dbReference>
<dbReference type="PANTHER" id="PTHR45916">
    <property type="entry name" value="STRUCTURAL MAINTENANCE OF CHROMOSOMES PROTEIN 5"/>
    <property type="match status" value="1"/>
</dbReference>
<evidence type="ECO:0000313" key="3">
    <source>
        <dbReference type="Proteomes" id="UP000230423"/>
    </source>
</evidence>
<dbReference type="GO" id="GO:0000724">
    <property type="term" value="P:double-strand break repair via homologous recombination"/>
    <property type="evidence" value="ECO:0007669"/>
    <property type="project" value="TreeGrafter"/>
</dbReference>
<gene>
    <name evidence="2" type="ORF">TELCIR_21006</name>
</gene>
<accession>A0A2G9THZ0</accession>
<dbReference type="Proteomes" id="UP000230423">
    <property type="component" value="Unassembled WGS sequence"/>
</dbReference>
<protein>
    <submittedName>
        <fullName evidence="2">Uncharacterized protein</fullName>
    </submittedName>
</protein>
<dbReference type="EMBL" id="KZ364765">
    <property type="protein sequence ID" value="PIO57577.1"/>
    <property type="molecule type" value="Genomic_DNA"/>
</dbReference>
<sequence length="297" mass="34514">LRDEEKRVEQVMEGRVRVLENMRCNMADEAWRWYQANRDRFQHPVYVPILHMTVTDAKASMLLENLIGVRDLAMFIFGCKEDETLLTDRRHNWKLNSTVVNPSLGFGFTRFAVDLFTAPDVVKQYLCNVARLHQVPIGSSRSNELYDEIKSAFVNTSYKLYLTDRLEMLSANKPNLDQARAALKETKVVACKEVHEVALRVLQKLEKLRKICVEESFLRLALKSLREELSKVGEKSHDLEHKLQEELTLMEGRLTVFRSAKEHLKIATDHLYEYCGLKTLDARKMTTEEKKIPKMLA</sequence>
<keyword evidence="3" id="KW-1185">Reference proteome</keyword>
<feature type="non-terminal residue" evidence="2">
    <location>
        <position position="297"/>
    </location>
</feature>
<dbReference type="GO" id="GO:0030915">
    <property type="term" value="C:Smc5-Smc6 complex"/>
    <property type="evidence" value="ECO:0007669"/>
    <property type="project" value="TreeGrafter"/>
</dbReference>
<dbReference type="GO" id="GO:0005634">
    <property type="term" value="C:nucleus"/>
    <property type="evidence" value="ECO:0007669"/>
    <property type="project" value="TreeGrafter"/>
</dbReference>
<keyword evidence="1" id="KW-0175">Coiled coil</keyword>
<dbReference type="OrthoDB" id="10254973at2759"/>
<dbReference type="AlphaFoldDB" id="A0A2G9THZ0"/>
<dbReference type="PANTHER" id="PTHR45916:SF1">
    <property type="entry name" value="STRUCTURAL MAINTENANCE OF CHROMOSOMES PROTEIN 5"/>
    <property type="match status" value="1"/>
</dbReference>